<name>A0ABP8QQM9_9BACT</name>
<evidence type="ECO:0000313" key="2">
    <source>
        <dbReference type="EMBL" id="GAA4505261.1"/>
    </source>
</evidence>
<keyword evidence="3" id="KW-1185">Reference proteome</keyword>
<reference evidence="3" key="1">
    <citation type="journal article" date="2019" name="Int. J. Syst. Evol. Microbiol.">
        <title>The Global Catalogue of Microorganisms (GCM) 10K type strain sequencing project: providing services to taxonomists for standard genome sequencing and annotation.</title>
        <authorList>
            <consortium name="The Broad Institute Genomics Platform"/>
            <consortium name="The Broad Institute Genome Sequencing Center for Infectious Disease"/>
            <person name="Wu L."/>
            <person name="Ma J."/>
        </authorList>
    </citation>
    <scope>NUCLEOTIDE SEQUENCE [LARGE SCALE GENOMIC DNA]</scope>
    <source>
        <strain evidence="3">JCM 17841</strain>
    </source>
</reference>
<keyword evidence="1" id="KW-0732">Signal</keyword>
<feature type="chain" id="PRO_5046218150" description="DUF4412 domain-containing protein" evidence="1">
    <location>
        <begin position="21"/>
        <end position="201"/>
    </location>
</feature>
<sequence length="201" mass="22015">MTKLPSLCALLLLAGTPAGPGAEFSGCILYENEYQTLAGETLYFAVKPKSWFYIQGNNFKLYDRNKQLNELYIGDANALYTFAKGQPRLLSDTARRPAPPVLTCLPTTATILGYRCHLLRLAEGRVSTLVFYAPELRVSVAAFSRCPSYGWYQLLQATDGALPLRTITVDTQHDVTATSEAIAVTPMVLPATNFTTTAPAR</sequence>
<comment type="caution">
    <text evidence="2">The sequence shown here is derived from an EMBL/GenBank/DDBJ whole genome shotgun (WGS) entry which is preliminary data.</text>
</comment>
<dbReference type="RefSeq" id="WP_208131042.1">
    <property type="nucleotide sequence ID" value="NZ_BAABGQ010000008.1"/>
</dbReference>
<gene>
    <name evidence="2" type="ORF">GCM10023172_32790</name>
</gene>
<accession>A0ABP8QQM9</accession>
<dbReference type="Proteomes" id="UP001501243">
    <property type="component" value="Unassembled WGS sequence"/>
</dbReference>
<evidence type="ECO:0008006" key="4">
    <source>
        <dbReference type="Google" id="ProtNLM"/>
    </source>
</evidence>
<organism evidence="2 3">
    <name type="scientific">Hymenobacter ginsengisoli</name>
    <dbReference type="NCBI Taxonomy" id="1051626"/>
    <lineage>
        <taxon>Bacteria</taxon>
        <taxon>Pseudomonadati</taxon>
        <taxon>Bacteroidota</taxon>
        <taxon>Cytophagia</taxon>
        <taxon>Cytophagales</taxon>
        <taxon>Hymenobacteraceae</taxon>
        <taxon>Hymenobacter</taxon>
    </lineage>
</organism>
<feature type="signal peptide" evidence="1">
    <location>
        <begin position="1"/>
        <end position="20"/>
    </location>
</feature>
<evidence type="ECO:0000256" key="1">
    <source>
        <dbReference type="SAM" id="SignalP"/>
    </source>
</evidence>
<evidence type="ECO:0000313" key="3">
    <source>
        <dbReference type="Proteomes" id="UP001501243"/>
    </source>
</evidence>
<proteinExistence type="predicted"/>
<protein>
    <recommendedName>
        <fullName evidence="4">DUF4412 domain-containing protein</fullName>
    </recommendedName>
</protein>
<dbReference type="EMBL" id="BAABGQ010000008">
    <property type="protein sequence ID" value="GAA4505261.1"/>
    <property type="molecule type" value="Genomic_DNA"/>
</dbReference>